<dbReference type="EMBL" id="LS483476">
    <property type="protein sequence ID" value="SQI56020.1"/>
    <property type="molecule type" value="Genomic_DNA"/>
</dbReference>
<keyword evidence="2" id="KW-1185">Reference proteome</keyword>
<dbReference type="Pfam" id="PF11116">
    <property type="entry name" value="DUF2624"/>
    <property type="match status" value="1"/>
</dbReference>
<organism evidence="1 2">
    <name type="scientific">Lederbergia lenta</name>
    <name type="common">Bacillus lentus</name>
    <dbReference type="NCBI Taxonomy" id="1467"/>
    <lineage>
        <taxon>Bacteria</taxon>
        <taxon>Bacillati</taxon>
        <taxon>Bacillota</taxon>
        <taxon>Bacilli</taxon>
        <taxon>Bacillales</taxon>
        <taxon>Bacillaceae</taxon>
        <taxon>Lederbergia</taxon>
    </lineage>
</organism>
<protein>
    <submittedName>
        <fullName evidence="1">Protein of uncharacterized function (DUF2624)</fullName>
    </submittedName>
</protein>
<dbReference type="Proteomes" id="UP000249134">
    <property type="component" value="Chromosome 1"/>
</dbReference>
<accession>A0A2X4WEG6</accession>
<dbReference type="RefSeq" id="WP_066137419.1">
    <property type="nucleotide sequence ID" value="NZ_CBCSGM010000001.1"/>
</dbReference>
<dbReference type="KEGG" id="blen:NCTC4824_01683"/>
<dbReference type="InterPro" id="IPR020277">
    <property type="entry name" value="DUF2624"/>
</dbReference>
<evidence type="ECO:0000313" key="1">
    <source>
        <dbReference type="EMBL" id="SQI56020.1"/>
    </source>
</evidence>
<evidence type="ECO:0000313" key="2">
    <source>
        <dbReference type="Proteomes" id="UP000249134"/>
    </source>
</evidence>
<sequence length="84" mass="9610">MKLLKNMVNYKINSITTEDLLKYASQVNIQIAKPQAEKIANYLHGKNLDIFDDRTRSQVIKEVAKVAGPETARELNKLFIQFTS</sequence>
<reference evidence="1 2" key="1">
    <citation type="submission" date="2018-06" db="EMBL/GenBank/DDBJ databases">
        <authorList>
            <consortium name="Pathogen Informatics"/>
            <person name="Doyle S."/>
        </authorList>
    </citation>
    <scope>NUCLEOTIDE SEQUENCE [LARGE SCALE GENOMIC DNA]</scope>
    <source>
        <strain evidence="1 2">NCTC4824</strain>
    </source>
</reference>
<gene>
    <name evidence="1" type="ORF">NCTC4824_01683</name>
</gene>
<dbReference type="AlphaFoldDB" id="A0A2X4WEG6"/>
<proteinExistence type="predicted"/>
<dbReference type="STRING" id="1348624.GCA_001591545_00764"/>
<name>A0A2X4WEG6_LEDLE</name>